<dbReference type="PANTHER" id="PTHR10443">
    <property type="entry name" value="MICROSOMAL DIPEPTIDASE"/>
    <property type="match status" value="1"/>
</dbReference>
<dbReference type="Pfam" id="PF01244">
    <property type="entry name" value="Peptidase_M19"/>
    <property type="match status" value="1"/>
</dbReference>
<evidence type="ECO:0000313" key="3">
    <source>
        <dbReference type="Proteomes" id="UP000199666"/>
    </source>
</evidence>
<evidence type="ECO:0000256" key="1">
    <source>
        <dbReference type="SAM" id="SignalP"/>
    </source>
</evidence>
<sequence>MKFLKKILLFIMLFCVSYAGYAQSATAIHNNAILVDTHGDILFNQIKSGIDIGKLQTTGNFDLPRARMGGLDVQVFSIWCDETGGYALANREIDSLYSLINRYPSQIALVRNYAELMQAVKEKKLAAMIGVEGGHMIENSLRNLDQLAKRGMIYLTLTWNNSTSWASSAAEETSGKVKPEDAGLSDFGRKVVKRLNRLGVMVDLSHVGERAFYDAMKVTSKPVLVSHSCVYALNPVARNLKDEQIIAVGKNGGVISLNFYNGFLDSTYYRKQRMFLEKHDVALKNLTQKYGRSNAIDTLISQHHAEANAIRTPISVIIDHIDYIVKLIGVDHVGFGADFDGAESFPAGIDGVADYPKITKALLERGYKQEAIEKILGGNFLRVLRANKSR</sequence>
<protein>
    <submittedName>
        <fullName evidence="2">Membrane dipeptidase</fullName>
    </submittedName>
</protein>
<evidence type="ECO:0000313" key="2">
    <source>
        <dbReference type="EMBL" id="SFG78589.1"/>
    </source>
</evidence>
<dbReference type="PROSITE" id="PS51365">
    <property type="entry name" value="RENAL_DIPEPTIDASE_2"/>
    <property type="match status" value="1"/>
</dbReference>
<proteinExistence type="predicted"/>
<dbReference type="AlphaFoldDB" id="A0A1I2UQP8"/>
<name>A0A1I2UQP8_9SPHI</name>
<dbReference type="STRING" id="414048.SAMN04489864_102257"/>
<accession>A0A1I2UQP8</accession>
<dbReference type="PANTHER" id="PTHR10443:SF12">
    <property type="entry name" value="DIPEPTIDASE"/>
    <property type="match status" value="1"/>
</dbReference>
<feature type="signal peptide" evidence="1">
    <location>
        <begin position="1"/>
        <end position="24"/>
    </location>
</feature>
<organism evidence="2 3">
    <name type="scientific">Pedobacter insulae</name>
    <dbReference type="NCBI Taxonomy" id="414048"/>
    <lineage>
        <taxon>Bacteria</taxon>
        <taxon>Pseudomonadati</taxon>
        <taxon>Bacteroidota</taxon>
        <taxon>Sphingobacteriia</taxon>
        <taxon>Sphingobacteriales</taxon>
        <taxon>Sphingobacteriaceae</taxon>
        <taxon>Pedobacter</taxon>
    </lineage>
</organism>
<dbReference type="GO" id="GO:0070573">
    <property type="term" value="F:metallodipeptidase activity"/>
    <property type="evidence" value="ECO:0007669"/>
    <property type="project" value="InterPro"/>
</dbReference>
<dbReference type="InterPro" id="IPR032466">
    <property type="entry name" value="Metal_Hydrolase"/>
</dbReference>
<dbReference type="RefSeq" id="WP_245768019.1">
    <property type="nucleotide sequence ID" value="NZ_FOPP01000002.1"/>
</dbReference>
<dbReference type="Proteomes" id="UP000199666">
    <property type="component" value="Unassembled WGS sequence"/>
</dbReference>
<dbReference type="Gene3D" id="3.20.20.140">
    <property type="entry name" value="Metal-dependent hydrolases"/>
    <property type="match status" value="1"/>
</dbReference>
<dbReference type="SUPFAM" id="SSF51556">
    <property type="entry name" value="Metallo-dependent hydrolases"/>
    <property type="match status" value="1"/>
</dbReference>
<reference evidence="2 3" key="1">
    <citation type="submission" date="2016-10" db="EMBL/GenBank/DDBJ databases">
        <authorList>
            <person name="de Groot N.N."/>
        </authorList>
    </citation>
    <scope>NUCLEOTIDE SEQUENCE [LARGE SCALE GENOMIC DNA]</scope>
    <source>
        <strain evidence="2 3">DSM 18684</strain>
    </source>
</reference>
<dbReference type="CDD" id="cd01301">
    <property type="entry name" value="rDP_like"/>
    <property type="match status" value="1"/>
</dbReference>
<feature type="chain" id="PRO_5011756169" evidence="1">
    <location>
        <begin position="25"/>
        <end position="390"/>
    </location>
</feature>
<dbReference type="GO" id="GO:0006508">
    <property type="term" value="P:proteolysis"/>
    <property type="evidence" value="ECO:0007669"/>
    <property type="project" value="InterPro"/>
</dbReference>
<gene>
    <name evidence="2" type="ORF">SAMN04489864_102257</name>
</gene>
<dbReference type="EMBL" id="FOPP01000002">
    <property type="protein sequence ID" value="SFG78589.1"/>
    <property type="molecule type" value="Genomic_DNA"/>
</dbReference>
<dbReference type="InterPro" id="IPR008257">
    <property type="entry name" value="Pept_M19"/>
</dbReference>
<keyword evidence="3" id="KW-1185">Reference proteome</keyword>
<keyword evidence="1" id="KW-0732">Signal</keyword>